<feature type="non-terminal residue" evidence="1">
    <location>
        <position position="223"/>
    </location>
</feature>
<reference evidence="1 2" key="1">
    <citation type="journal article" date="2002" name="Nature">
        <title>Genome sequence and comparative analysis of the model rodent malaria parasite Plasmodium yoelii yoelii.</title>
        <authorList>
            <person name="Carlton J.M."/>
            <person name="Angiuoli S.V."/>
            <person name="Suh B.B."/>
            <person name="Kooij T.W."/>
            <person name="Pertea M."/>
            <person name="Silva J.C."/>
            <person name="Ermolaeva M.D."/>
            <person name="Allen J.E."/>
            <person name="Selengut J.D."/>
            <person name="Koo H.L."/>
            <person name="Peterson J.D."/>
            <person name="Pop M."/>
            <person name="Kosack D.S."/>
            <person name="Shumway M.F."/>
            <person name="Bidwell S.L."/>
            <person name="Shallom S.J."/>
            <person name="van Aken S.E."/>
            <person name="Riedmuller S.B."/>
            <person name="Feldblyum T.V."/>
            <person name="Cho J.K."/>
            <person name="Quackenbush J."/>
            <person name="Sedegah M."/>
            <person name="Shoaibi A."/>
            <person name="Cummings L.M."/>
            <person name="Florens L."/>
            <person name="Yates J.R."/>
            <person name="Raine J.D."/>
            <person name="Sinden R.E."/>
            <person name="Harris M.A."/>
            <person name="Cunningham D.A."/>
            <person name="Preiser P.R."/>
            <person name="Bergman L.W."/>
            <person name="Vaidya A.B."/>
            <person name="van Lin L.H."/>
            <person name="Janse C.J."/>
            <person name="Waters A.P."/>
            <person name="Smith H.O."/>
            <person name="White O.R."/>
            <person name="Salzberg S.L."/>
            <person name="Venter J.C."/>
            <person name="Fraser C.M."/>
            <person name="Hoffman S.L."/>
            <person name="Gardner M.J."/>
            <person name="Carucci D.J."/>
        </authorList>
    </citation>
    <scope>NUCLEOTIDE SEQUENCE [LARGE SCALE GENOMIC DNA]</scope>
    <source>
        <strain evidence="1 2">17XNL</strain>
    </source>
</reference>
<dbReference type="AlphaFoldDB" id="Q7R8C2"/>
<dbReference type="EMBL" id="AABL01002641">
    <property type="protein sequence ID" value="EAA19698.1"/>
    <property type="molecule type" value="Genomic_DNA"/>
</dbReference>
<comment type="caution">
    <text evidence="1">The sequence shown here is derived from an EMBL/GenBank/DDBJ whole genome shotgun (WGS) entry which is preliminary data.</text>
</comment>
<proteinExistence type="predicted"/>
<organism evidence="1 2">
    <name type="scientific">Plasmodium yoelii yoelii</name>
    <dbReference type="NCBI Taxonomy" id="73239"/>
    <lineage>
        <taxon>Eukaryota</taxon>
        <taxon>Sar</taxon>
        <taxon>Alveolata</taxon>
        <taxon>Apicomplexa</taxon>
        <taxon>Aconoidasida</taxon>
        <taxon>Haemosporida</taxon>
        <taxon>Plasmodiidae</taxon>
        <taxon>Plasmodium</taxon>
        <taxon>Plasmodium (Vinckeia)</taxon>
    </lineage>
</organism>
<evidence type="ECO:0000313" key="1">
    <source>
        <dbReference type="EMBL" id="EAA19698.1"/>
    </source>
</evidence>
<keyword evidence="2" id="KW-1185">Reference proteome</keyword>
<evidence type="ECO:0000313" key="2">
    <source>
        <dbReference type="Proteomes" id="UP000008553"/>
    </source>
</evidence>
<sequence length="223" mass="26214">MKRWIFEGKVVKLLRESLEMSEKGEYNFLTHVINYVSNFIDANKLKEVVSNICLIFKIPIIKENQLYKYASKIVMDEKNEETEIVDKRNSFSILSVSDLQESKENQINEIIKNLTKEKKLIFLKYQVIKAIELFDILSRNMKLNIKEKEEKKKINDIEIETKNKITNIIINGKEYSGISIIIYILHNLLVNMKCEECLVEKINLKYCSESDVLKLSLRNINSI</sequence>
<name>Q7R8C2_PLAYO</name>
<dbReference type="STRING" id="73239.Q7R8C2"/>
<protein>
    <submittedName>
        <fullName evidence="1">Uncharacterized protein</fullName>
    </submittedName>
</protein>
<dbReference type="InParanoid" id="Q7R8C2"/>
<dbReference type="PaxDb" id="73239-Q7R8C2"/>
<accession>Q7R8C2</accession>
<gene>
    <name evidence="1" type="ORF">PY07301</name>
</gene>
<dbReference type="Proteomes" id="UP000008553">
    <property type="component" value="Unassembled WGS sequence"/>
</dbReference>